<gene>
    <name evidence="2" type="ORF">CDD80_1626</name>
</gene>
<accession>A0A2C5ZKX3</accession>
<feature type="chain" id="PRO_5013152201" description="Hydrophobin" evidence="1">
    <location>
        <begin position="19"/>
        <end position="90"/>
    </location>
</feature>
<evidence type="ECO:0008006" key="4">
    <source>
        <dbReference type="Google" id="ProtNLM"/>
    </source>
</evidence>
<organism evidence="2 3">
    <name type="scientific">Ophiocordyceps camponoti-rufipedis</name>
    <dbReference type="NCBI Taxonomy" id="2004952"/>
    <lineage>
        <taxon>Eukaryota</taxon>
        <taxon>Fungi</taxon>
        <taxon>Dikarya</taxon>
        <taxon>Ascomycota</taxon>
        <taxon>Pezizomycotina</taxon>
        <taxon>Sordariomycetes</taxon>
        <taxon>Hypocreomycetidae</taxon>
        <taxon>Hypocreales</taxon>
        <taxon>Ophiocordycipitaceae</taxon>
        <taxon>Ophiocordyceps</taxon>
    </lineage>
</organism>
<dbReference type="Proteomes" id="UP000226431">
    <property type="component" value="Unassembled WGS sequence"/>
</dbReference>
<feature type="signal peptide" evidence="1">
    <location>
        <begin position="1"/>
        <end position="18"/>
    </location>
</feature>
<dbReference type="EMBL" id="NJES01000017">
    <property type="protein sequence ID" value="PHH80422.1"/>
    <property type="molecule type" value="Genomic_DNA"/>
</dbReference>
<evidence type="ECO:0000256" key="1">
    <source>
        <dbReference type="SAM" id="SignalP"/>
    </source>
</evidence>
<evidence type="ECO:0000313" key="2">
    <source>
        <dbReference type="EMBL" id="PHH80422.1"/>
    </source>
</evidence>
<keyword evidence="3" id="KW-1185">Reference proteome</keyword>
<name>A0A2C5ZKX3_9HYPO</name>
<reference evidence="2 3" key="1">
    <citation type="submission" date="2017-06" db="EMBL/GenBank/DDBJ databases">
        <title>Ant-infecting Ophiocordyceps genomes reveal a high diversity of potential behavioral manipulation genes and a possible major role for enterotoxins.</title>
        <authorList>
            <person name="De Bekker C."/>
            <person name="Evans H.C."/>
            <person name="Brachmann A."/>
            <person name="Hughes D.P."/>
        </authorList>
    </citation>
    <scope>NUCLEOTIDE SEQUENCE [LARGE SCALE GENOMIC DNA]</scope>
    <source>
        <strain evidence="2 3">Map16</strain>
    </source>
</reference>
<dbReference type="OrthoDB" id="4906367at2759"/>
<sequence>MRFAGLVVLGGLVSGSVAGGGSVLSPPLAVVAPTSCPPVHLSSPTHVVSVADLNVSASRAPELTGGAIPHQMKASVVGLLGFCIMGLVML</sequence>
<comment type="caution">
    <text evidence="2">The sequence shown here is derived from an EMBL/GenBank/DDBJ whole genome shotgun (WGS) entry which is preliminary data.</text>
</comment>
<evidence type="ECO:0000313" key="3">
    <source>
        <dbReference type="Proteomes" id="UP000226431"/>
    </source>
</evidence>
<proteinExistence type="predicted"/>
<dbReference type="AlphaFoldDB" id="A0A2C5ZKX3"/>
<protein>
    <recommendedName>
        <fullName evidence="4">Hydrophobin</fullName>
    </recommendedName>
</protein>
<keyword evidence="1" id="KW-0732">Signal</keyword>